<evidence type="ECO:0000313" key="1">
    <source>
        <dbReference type="EMBL" id="KAJ0178982.1"/>
    </source>
</evidence>
<dbReference type="Proteomes" id="UP000824533">
    <property type="component" value="Linkage Group LG09"/>
</dbReference>
<comment type="caution">
    <text evidence="1">The sequence shown here is derived from an EMBL/GenBank/DDBJ whole genome shotgun (WGS) entry which is preliminary data.</text>
</comment>
<reference evidence="1 2" key="1">
    <citation type="journal article" date="2021" name="Front. Genet.">
        <title>Chromosome-Level Genome Assembly Reveals Significant Gene Expansion in the Toll and IMD Signaling Pathways of Dendrolimus kikuchii.</title>
        <authorList>
            <person name="Zhou J."/>
            <person name="Wu P."/>
            <person name="Xiong Z."/>
            <person name="Liu N."/>
            <person name="Zhao N."/>
            <person name="Ji M."/>
            <person name="Qiu Y."/>
            <person name="Yang B."/>
        </authorList>
    </citation>
    <scope>NUCLEOTIDE SEQUENCE [LARGE SCALE GENOMIC DNA]</scope>
    <source>
        <strain evidence="1">Ann1</strain>
    </source>
</reference>
<name>A0ACC1D558_9NEOP</name>
<proteinExistence type="predicted"/>
<keyword evidence="2" id="KW-1185">Reference proteome</keyword>
<accession>A0ACC1D558</accession>
<evidence type="ECO:0000313" key="2">
    <source>
        <dbReference type="Proteomes" id="UP000824533"/>
    </source>
</evidence>
<dbReference type="EMBL" id="CM034395">
    <property type="protein sequence ID" value="KAJ0178982.1"/>
    <property type="molecule type" value="Genomic_DNA"/>
</dbReference>
<organism evidence="1 2">
    <name type="scientific">Dendrolimus kikuchii</name>
    <dbReference type="NCBI Taxonomy" id="765133"/>
    <lineage>
        <taxon>Eukaryota</taxon>
        <taxon>Metazoa</taxon>
        <taxon>Ecdysozoa</taxon>
        <taxon>Arthropoda</taxon>
        <taxon>Hexapoda</taxon>
        <taxon>Insecta</taxon>
        <taxon>Pterygota</taxon>
        <taxon>Neoptera</taxon>
        <taxon>Endopterygota</taxon>
        <taxon>Lepidoptera</taxon>
        <taxon>Glossata</taxon>
        <taxon>Ditrysia</taxon>
        <taxon>Bombycoidea</taxon>
        <taxon>Lasiocampidae</taxon>
        <taxon>Dendrolimus</taxon>
    </lineage>
</organism>
<protein>
    <submittedName>
        <fullName evidence="1">Uncharacterized protein</fullName>
    </submittedName>
</protein>
<sequence>MPYLWQKEHKDYLKKDVRDKGFKVLLDTYKTFDQYATIRTIKKKIENMRTNYTKELRKVLASKEAGEDEIYVPTLWYFNAFSFLTIKSESWDVTTLTRSLVHTSDTYTPHTYIQTYIYIYIHTPIISTYITNINTNSKIGPQADDLFFYCRSAADRQTAHLMESSYHRLWTYATPKVLQMRCCCLKGDWNLVTNAGTQLKVVMATYFRPGLVAIQSGICPTTWLWVVLSPLTTDRRAAGNCILSPFLHG</sequence>
<gene>
    <name evidence="1" type="ORF">K1T71_005757</name>
</gene>